<keyword evidence="2" id="KW-1185">Reference proteome</keyword>
<evidence type="ECO:0000313" key="1">
    <source>
        <dbReference type="EMBL" id="MCL9684397.1"/>
    </source>
</evidence>
<organism evidence="1 2">
    <name type="scientific">Legionella maioricensis</name>
    <dbReference type="NCBI Taxonomy" id="2896528"/>
    <lineage>
        <taxon>Bacteria</taxon>
        <taxon>Pseudomonadati</taxon>
        <taxon>Pseudomonadota</taxon>
        <taxon>Gammaproteobacteria</taxon>
        <taxon>Legionellales</taxon>
        <taxon>Legionellaceae</taxon>
        <taxon>Legionella</taxon>
    </lineage>
</organism>
<dbReference type="RefSeq" id="WP_250421736.1">
    <property type="nucleotide sequence ID" value="NZ_JAJKBJ010000010.1"/>
</dbReference>
<sequence>MPQSTILLAIKEFVDTHPDFPADYFNAEHRATTGFFGTKVYLVKEENGWTLAELNYLHLLVRQFSSILTFGYLKLYGNIDMNNFQSEIQPLPYETDISDKTRRLYEDLMTKALGPDAAWVDEINSATSDTFDEQSPLLIEPIKEIQEKIVPVDQQSQTLMESISEESQEETNTVDAPQALMDDVTSEEQEEIATIDEQPLSLMQIINKERQEKNVAVRKVMENKVLAIAKADYKNLFHGIDQMTNEQRASLVRLLSPDVKLSLGIWNGVMHHGKAFQLSARENVRTWIPAIIQALSLEQLTEACNDIKFWEVVDLFPEQVGTVLSLQQWTCIIENNKKSDSIVKLMLALPVDEMLYDKLLVACGRVPIDFGKELGMSMLISKLNRYLKAHKDERSTEVLTRAMKRPPSRRVTVSVSTPLNRKDHRSLTQPNLHLIKEKTPSRTVSFITPTNITSANYPRPPQWEDGEFYHVVNNLSQNVDNLKKAKILFWQLLERFPKEAGAEAQDLCQRSLKYLIRHYPPSVLEQMDGLNEVELQRFLTILEQTDAALIVGVWDSLMASARELGFSNELFARNKAQRILKHVSPQQLAASVSEDKLWAVLGHYPDLAGLLFTAEHLKILAAHRKAPMILAKIIADLPLNHDLGDKLAVICPHMVKDPMLEMQIAAKIRWYSANINKTKASELQRVIDEAGGVQEMDENSSTVFSYG</sequence>
<accession>A0A9X2ICG4</accession>
<evidence type="ECO:0000313" key="2">
    <source>
        <dbReference type="Proteomes" id="UP001139721"/>
    </source>
</evidence>
<dbReference type="AlphaFoldDB" id="A0A9X2ICG4"/>
<name>A0A9X2ICG4_9GAMM</name>
<dbReference type="EMBL" id="JAJKBJ010000010">
    <property type="protein sequence ID" value="MCL9684397.1"/>
    <property type="molecule type" value="Genomic_DNA"/>
</dbReference>
<comment type="caution">
    <text evidence="1">The sequence shown here is derived from an EMBL/GenBank/DDBJ whole genome shotgun (WGS) entry which is preliminary data.</text>
</comment>
<gene>
    <name evidence="1" type="ORF">LOX96_09855</name>
</gene>
<proteinExistence type="predicted"/>
<dbReference type="Proteomes" id="UP001139721">
    <property type="component" value="Unassembled WGS sequence"/>
</dbReference>
<protein>
    <submittedName>
        <fullName evidence="1">Uncharacterized protein</fullName>
    </submittedName>
</protein>
<reference evidence="1" key="1">
    <citation type="submission" date="2021-11" db="EMBL/GenBank/DDBJ databases">
        <title>Legionella maioricencis sp. nov., a new species isolated from hot water samples in Mallorca.</title>
        <authorList>
            <person name="Crespi S."/>
            <person name="Drasar V."/>
            <person name="Salva-Serra F."/>
            <person name="Jaen-Luchoro D."/>
            <person name="Pineiro-Iglesias B."/>
            <person name="Aliaga F."/>
            <person name="Fernandez-Juarez V."/>
            <person name="Coll G."/>
            <person name="Moore E.R.B."/>
            <person name="Bennasar-Figueras A."/>
        </authorList>
    </citation>
    <scope>NUCLEOTIDE SEQUENCE</scope>
    <source>
        <strain evidence="1">HCPI-6</strain>
    </source>
</reference>